<proteinExistence type="predicted"/>
<accession>A0ABP0YNY8</accession>
<dbReference type="EMBL" id="OZ021739">
    <property type="protein sequence ID" value="CAK9322229.1"/>
    <property type="molecule type" value="Genomic_DNA"/>
</dbReference>
<organism evidence="1 2">
    <name type="scientific">Citrullus colocynthis</name>
    <name type="common">colocynth</name>
    <dbReference type="NCBI Taxonomy" id="252529"/>
    <lineage>
        <taxon>Eukaryota</taxon>
        <taxon>Viridiplantae</taxon>
        <taxon>Streptophyta</taxon>
        <taxon>Embryophyta</taxon>
        <taxon>Tracheophyta</taxon>
        <taxon>Spermatophyta</taxon>
        <taxon>Magnoliopsida</taxon>
        <taxon>eudicotyledons</taxon>
        <taxon>Gunneridae</taxon>
        <taxon>Pentapetalae</taxon>
        <taxon>rosids</taxon>
        <taxon>fabids</taxon>
        <taxon>Cucurbitales</taxon>
        <taxon>Cucurbitaceae</taxon>
        <taxon>Benincaseae</taxon>
        <taxon>Citrullus</taxon>
    </lineage>
</organism>
<keyword evidence="2" id="KW-1185">Reference proteome</keyword>
<evidence type="ECO:0000313" key="1">
    <source>
        <dbReference type="EMBL" id="CAK9322229.1"/>
    </source>
</evidence>
<gene>
    <name evidence="1" type="ORF">CITCOLO1_LOCUS14366</name>
</gene>
<protein>
    <submittedName>
        <fullName evidence="1">Uncharacterized protein</fullName>
    </submittedName>
</protein>
<evidence type="ECO:0000313" key="2">
    <source>
        <dbReference type="Proteomes" id="UP001642487"/>
    </source>
</evidence>
<reference evidence="1 2" key="1">
    <citation type="submission" date="2024-03" db="EMBL/GenBank/DDBJ databases">
        <authorList>
            <person name="Gkanogiannis A."/>
            <person name="Becerra Lopez-Lavalle L."/>
        </authorList>
    </citation>
    <scope>NUCLEOTIDE SEQUENCE [LARGE SCALE GENOMIC DNA]</scope>
</reference>
<name>A0ABP0YNY8_9ROSI</name>
<sequence>MDSGRGEVATEVTGPEITNIKRKWGGEGWREDFFHGLHYEKPASSMFPFEGFIGDFNSVNAKTTMFFEESNNFSSNKMRATTIVETFLQKVLQYLFNVLIDRAGSFEDR</sequence>
<dbReference type="Proteomes" id="UP001642487">
    <property type="component" value="Chromosome 5"/>
</dbReference>